<protein>
    <submittedName>
        <fullName evidence="4">ZP domain-containing protein</fullName>
    </submittedName>
</protein>
<dbReference type="InterPro" id="IPR042235">
    <property type="entry name" value="ZP-C_dom"/>
</dbReference>
<dbReference type="VEuPathDB" id="VectorBase:AMEC011426"/>
<name>A0A182U007_9DIPT</name>
<evidence type="ECO:0000313" key="5">
    <source>
        <dbReference type="Proteomes" id="UP000075902"/>
    </source>
</evidence>
<dbReference type="InterPro" id="IPR001507">
    <property type="entry name" value="ZP_dom"/>
</dbReference>
<feature type="compositionally biased region" description="Low complexity" evidence="2">
    <location>
        <begin position="439"/>
        <end position="452"/>
    </location>
</feature>
<feature type="compositionally biased region" description="Polar residues" evidence="2">
    <location>
        <begin position="716"/>
        <end position="725"/>
    </location>
</feature>
<feature type="region of interest" description="Disordered" evidence="2">
    <location>
        <begin position="716"/>
        <end position="750"/>
    </location>
</feature>
<dbReference type="InterPro" id="IPR055355">
    <property type="entry name" value="ZP-C"/>
</dbReference>
<keyword evidence="1" id="KW-1015">Disulfide bond</keyword>
<organism evidence="4 5">
    <name type="scientific">Anopheles melas</name>
    <dbReference type="NCBI Taxonomy" id="34690"/>
    <lineage>
        <taxon>Eukaryota</taxon>
        <taxon>Metazoa</taxon>
        <taxon>Ecdysozoa</taxon>
        <taxon>Arthropoda</taxon>
        <taxon>Hexapoda</taxon>
        <taxon>Insecta</taxon>
        <taxon>Pterygota</taxon>
        <taxon>Neoptera</taxon>
        <taxon>Endopterygota</taxon>
        <taxon>Diptera</taxon>
        <taxon>Nematocera</taxon>
        <taxon>Culicoidea</taxon>
        <taxon>Culicidae</taxon>
        <taxon>Anophelinae</taxon>
        <taxon>Anopheles</taxon>
    </lineage>
</organism>
<dbReference type="SMART" id="SM00241">
    <property type="entry name" value="ZP"/>
    <property type="match status" value="1"/>
</dbReference>
<accession>A0A182U007</accession>
<dbReference type="STRING" id="34690.A0A182U007"/>
<sequence length="834" mass="90887">MSRALVGGSASLTVAQLFGDSQNALAPAGNRRNVLRQGDRAAGGHDHTHIETIDVKCDQRSGMLVTIQFEDDFQGVIYSQGYHNDPKCRYVQANQGGRQFTFTVPYDRCGSKPSCAVCASVDNVLVIQTDEEVQEAWDTARRISCSQSEQQQNTIIFKPFVVDQLEVVNVPTSTGGVECWMDIQRGTYPSISPIPSIIKIGEALSVLVYLRDPKGEYDVSVKDCYAFDSPDYEAATTARLQLSDKNGCSRKKKLFGLWQKTTQTGSSGATLVVHNSIKAFKFPDRMQVFLKCDIEICRGGCEPQVCAEENLISTVETTTKRPSPTRGRPTQTTSLAPVVPTRGRRPPVTAAPTQPQYTEPVTQPPRRGTRPPRPVETTPATAPPRRTRPPNTRAPTRAPTTEFTCAPGSTDDRCNDVIVTQRPDCSRGSRDPRCRSRGTRPTPTTTEVTPAPLRCFPGSTDPRCPTTFRPSVRPTRPPPSPTTPRFSTTPVEEEEEDDSVPNCLLRSNDPRCEEVSIYLPVIPQEQVTTRPPIVPTVPSVTTSSSLNCFPGSNDPRCRTPVLRCPPGTSDPRCPGFVPPQPSTTSAPARCYPGYGYILATGGQTKLLSRIFRSSLSPDDCCSSVLPWIKRSSLSNDSSPNDNSSYPYHTATTALLSGINGSSLPTDHFPTSTNHNARSCLLSGIDRSALSEADNYHSTATSMLSWLQRSSVSSNYHHQASSNYNGRPSMLSGIDRSPLPTNNDSSGTDHYCSTALLPRIERSSLPTNHSTANTHNSASASLLSWFKRPSLSTNYSPTSVNDHASSIVLSWIDRLSLSKAHDHDAASAALLPRVD</sequence>
<reference evidence="5" key="1">
    <citation type="submission" date="2014-01" db="EMBL/GenBank/DDBJ databases">
        <title>The Genome Sequence of Anopheles melas CM1001059_A (V2).</title>
        <authorList>
            <consortium name="The Broad Institute Genomics Platform"/>
            <person name="Neafsey D.E."/>
            <person name="Besansky N."/>
            <person name="Howell P."/>
            <person name="Walton C."/>
            <person name="Young S.K."/>
            <person name="Zeng Q."/>
            <person name="Gargeya S."/>
            <person name="Fitzgerald M."/>
            <person name="Haas B."/>
            <person name="Abouelleil A."/>
            <person name="Allen A.W."/>
            <person name="Alvarado L."/>
            <person name="Arachchi H.M."/>
            <person name="Berlin A.M."/>
            <person name="Chapman S.B."/>
            <person name="Gainer-Dewar J."/>
            <person name="Goldberg J."/>
            <person name="Griggs A."/>
            <person name="Gujja S."/>
            <person name="Hansen M."/>
            <person name="Howarth C."/>
            <person name="Imamovic A."/>
            <person name="Ireland A."/>
            <person name="Larimer J."/>
            <person name="McCowan C."/>
            <person name="Murphy C."/>
            <person name="Pearson M."/>
            <person name="Poon T.W."/>
            <person name="Priest M."/>
            <person name="Roberts A."/>
            <person name="Saif S."/>
            <person name="Shea T."/>
            <person name="Sisk P."/>
            <person name="Sykes S."/>
            <person name="Wortman J."/>
            <person name="Nusbaum C."/>
            <person name="Birren B."/>
        </authorList>
    </citation>
    <scope>NUCLEOTIDE SEQUENCE [LARGE SCALE GENOMIC DNA]</scope>
    <source>
        <strain evidence="5">CM1001059</strain>
    </source>
</reference>
<feature type="compositionally biased region" description="Low complexity" evidence="2">
    <location>
        <begin position="375"/>
        <end position="401"/>
    </location>
</feature>
<evidence type="ECO:0000256" key="1">
    <source>
        <dbReference type="ARBA" id="ARBA00023157"/>
    </source>
</evidence>
<proteinExistence type="predicted"/>
<dbReference type="AlphaFoldDB" id="A0A182U007"/>
<feature type="compositionally biased region" description="Low complexity" evidence="2">
    <location>
        <begin position="336"/>
        <end position="353"/>
    </location>
</feature>
<feature type="compositionally biased region" description="Basic and acidic residues" evidence="2">
    <location>
        <begin position="424"/>
        <end position="434"/>
    </location>
</feature>
<dbReference type="Proteomes" id="UP000075902">
    <property type="component" value="Unassembled WGS sequence"/>
</dbReference>
<feature type="domain" description="ZP" evidence="3">
    <location>
        <begin position="56"/>
        <end position="313"/>
    </location>
</feature>
<evidence type="ECO:0000259" key="3">
    <source>
        <dbReference type="PROSITE" id="PS51034"/>
    </source>
</evidence>
<dbReference type="Gene3D" id="2.60.40.4100">
    <property type="entry name" value="Zona pellucida, ZP-C domain"/>
    <property type="match status" value="1"/>
</dbReference>
<dbReference type="EnsemblMetazoa" id="AMEC011426-RA">
    <property type="protein sequence ID" value="AMEC011426-PA"/>
    <property type="gene ID" value="AMEC011426"/>
</dbReference>
<evidence type="ECO:0000256" key="2">
    <source>
        <dbReference type="SAM" id="MobiDB-lite"/>
    </source>
</evidence>
<dbReference type="PANTHER" id="PTHR46560:SF6">
    <property type="entry name" value="ZYE"/>
    <property type="match status" value="1"/>
</dbReference>
<feature type="compositionally biased region" description="Low complexity" evidence="2">
    <location>
        <begin position="465"/>
        <end position="474"/>
    </location>
</feature>
<dbReference type="PROSITE" id="PS51034">
    <property type="entry name" value="ZP_2"/>
    <property type="match status" value="1"/>
</dbReference>
<feature type="region of interest" description="Disordered" evidence="2">
    <location>
        <begin position="317"/>
        <end position="505"/>
    </location>
</feature>
<keyword evidence="5" id="KW-1185">Reference proteome</keyword>
<reference evidence="4" key="2">
    <citation type="submission" date="2020-05" db="UniProtKB">
        <authorList>
            <consortium name="EnsemblMetazoa"/>
        </authorList>
    </citation>
    <scope>IDENTIFICATION</scope>
    <source>
        <strain evidence="4">CM1001059</strain>
    </source>
</reference>
<feature type="compositionally biased region" description="Polar residues" evidence="2">
    <location>
        <begin position="738"/>
        <end position="747"/>
    </location>
</feature>
<feature type="compositionally biased region" description="Polar residues" evidence="2">
    <location>
        <begin position="317"/>
        <end position="335"/>
    </location>
</feature>
<evidence type="ECO:0000313" key="4">
    <source>
        <dbReference type="EnsemblMetazoa" id="AMEC011426-PA"/>
    </source>
</evidence>
<dbReference type="PRINTS" id="PR01217">
    <property type="entry name" value="PRICHEXTENSN"/>
</dbReference>
<dbReference type="PANTHER" id="PTHR46560">
    <property type="entry name" value="CYPHER, ISOFORM B"/>
    <property type="match status" value="1"/>
</dbReference>
<dbReference type="Pfam" id="PF00100">
    <property type="entry name" value="Zona_pellucida"/>
    <property type="match status" value="1"/>
</dbReference>